<dbReference type="SUPFAM" id="SSF141457">
    <property type="entry name" value="BH3618-like"/>
    <property type="match status" value="1"/>
</dbReference>
<organism evidence="5 6">
    <name type="scientific">Ferrithrix thermotolerans DSM 19514</name>
    <dbReference type="NCBI Taxonomy" id="1121881"/>
    <lineage>
        <taxon>Bacteria</taxon>
        <taxon>Bacillati</taxon>
        <taxon>Actinomycetota</taxon>
        <taxon>Acidimicrobiia</taxon>
        <taxon>Acidimicrobiales</taxon>
        <taxon>Acidimicrobiaceae</taxon>
        <taxon>Ferrithrix</taxon>
    </lineage>
</organism>
<evidence type="ECO:0000256" key="4">
    <source>
        <dbReference type="HAMAP-Rule" id="MF_01185"/>
    </source>
</evidence>
<dbReference type="AlphaFoldDB" id="A0A1M4U055"/>
<dbReference type="OrthoDB" id="3268119at2"/>
<evidence type="ECO:0000313" key="5">
    <source>
        <dbReference type="EMBL" id="SHE49966.1"/>
    </source>
</evidence>
<dbReference type="EMBL" id="FQUL01000007">
    <property type="protein sequence ID" value="SHE49966.1"/>
    <property type="molecule type" value="Genomic_DNA"/>
</dbReference>
<keyword evidence="6" id="KW-1185">Reference proteome</keyword>
<evidence type="ECO:0000256" key="2">
    <source>
        <dbReference type="ARBA" id="ARBA00022795"/>
    </source>
</evidence>
<evidence type="ECO:0000256" key="1">
    <source>
        <dbReference type="ARBA" id="ARBA00022490"/>
    </source>
</evidence>
<dbReference type="Pfam" id="PF02623">
    <property type="entry name" value="FliW"/>
    <property type="match status" value="1"/>
</dbReference>
<dbReference type="GO" id="GO:0006417">
    <property type="term" value="P:regulation of translation"/>
    <property type="evidence" value="ECO:0007669"/>
    <property type="project" value="UniProtKB-KW"/>
</dbReference>
<dbReference type="Proteomes" id="UP000184295">
    <property type="component" value="Unassembled WGS sequence"/>
</dbReference>
<dbReference type="InterPro" id="IPR024046">
    <property type="entry name" value="Flagellar_assmbl_FliW_dom_sf"/>
</dbReference>
<sequence length="167" mass="18146">MAEITARSVATMRKDDKVSQEIRPSQLVFSFPIGIPGYPEVRGFQLVPLGVEFGPYLALKAVGDDYPVFVVVQPSAVLDNYVVDIDDLHEGLLGLEGGSANLLVLLIVTLSQSDPCPRANLAAPLVINLDKMTGFQVPQGNPEFAMDHQLSVAFRDQARSEILPNKN</sequence>
<comment type="subcellular location">
    <subcellularLocation>
        <location evidence="4">Cytoplasm</location>
    </subcellularLocation>
</comment>
<keyword evidence="1 4" id="KW-0963">Cytoplasm</keyword>
<comment type="similarity">
    <text evidence="4">Belongs to the FliW family.</text>
</comment>
<evidence type="ECO:0000313" key="6">
    <source>
        <dbReference type="Proteomes" id="UP000184295"/>
    </source>
</evidence>
<keyword evidence="4" id="KW-0143">Chaperone</keyword>
<protein>
    <recommendedName>
        <fullName evidence="4">Flagellar assembly factor FliW</fullName>
    </recommendedName>
</protein>
<reference evidence="6" key="1">
    <citation type="submission" date="2016-11" db="EMBL/GenBank/DDBJ databases">
        <authorList>
            <person name="Varghese N."/>
            <person name="Submissions S."/>
        </authorList>
    </citation>
    <scope>NUCLEOTIDE SEQUENCE [LARGE SCALE GENOMIC DNA]</scope>
    <source>
        <strain evidence="6">DSM 19514</strain>
    </source>
</reference>
<keyword evidence="5" id="KW-0966">Cell projection</keyword>
<accession>A0A1M4U055</accession>
<dbReference type="HAMAP" id="MF_01185">
    <property type="entry name" value="FliW"/>
    <property type="match status" value="1"/>
</dbReference>
<dbReference type="PANTHER" id="PTHR39190">
    <property type="entry name" value="FLAGELLAR ASSEMBLY FACTOR FLIW"/>
    <property type="match status" value="1"/>
</dbReference>
<dbReference type="STRING" id="1121881.SAMN02745225_00798"/>
<keyword evidence="5" id="KW-0282">Flagellum</keyword>
<evidence type="ECO:0000256" key="3">
    <source>
        <dbReference type="ARBA" id="ARBA00022845"/>
    </source>
</evidence>
<keyword evidence="5" id="KW-0969">Cilium</keyword>
<dbReference type="GO" id="GO:0005737">
    <property type="term" value="C:cytoplasm"/>
    <property type="evidence" value="ECO:0007669"/>
    <property type="project" value="UniProtKB-SubCell"/>
</dbReference>
<proteinExistence type="inferred from homology"/>
<comment type="function">
    <text evidence="4">Acts as an anti-CsrA protein, binds CsrA and prevents it from repressing translation of its target genes, one of which is flagellin. Binds to flagellin and participates in the assembly of the flagellum.</text>
</comment>
<comment type="subunit">
    <text evidence="4">Interacts with translational regulator CsrA and flagellin(s).</text>
</comment>
<keyword evidence="2 4" id="KW-1005">Bacterial flagellum biogenesis</keyword>
<dbReference type="GO" id="GO:0044780">
    <property type="term" value="P:bacterial-type flagellum assembly"/>
    <property type="evidence" value="ECO:0007669"/>
    <property type="project" value="UniProtKB-UniRule"/>
</dbReference>
<dbReference type="Gene3D" id="2.30.290.10">
    <property type="entry name" value="BH3618-like"/>
    <property type="match status" value="1"/>
</dbReference>
<name>A0A1M4U055_9ACTN</name>
<dbReference type="PANTHER" id="PTHR39190:SF1">
    <property type="entry name" value="FLAGELLAR ASSEMBLY FACTOR FLIW"/>
    <property type="match status" value="1"/>
</dbReference>
<gene>
    <name evidence="4" type="primary">fliW</name>
    <name evidence="5" type="ORF">SAMN02745225_00798</name>
</gene>
<dbReference type="RefSeq" id="WP_143146376.1">
    <property type="nucleotide sequence ID" value="NZ_FQUL01000007.1"/>
</dbReference>
<keyword evidence="3 4" id="KW-0810">Translation regulation</keyword>
<dbReference type="InterPro" id="IPR003775">
    <property type="entry name" value="Flagellar_assembly_factor_FliW"/>
</dbReference>